<gene>
    <name evidence="5" type="ORF">BDW59DRAFT_163600</name>
</gene>
<dbReference type="Pfam" id="PF01494">
    <property type="entry name" value="FAD_binding_3"/>
    <property type="match status" value="1"/>
</dbReference>
<dbReference type="SUPFAM" id="SSF51905">
    <property type="entry name" value="FAD/NAD(P)-binding domain"/>
    <property type="match status" value="1"/>
</dbReference>
<evidence type="ECO:0000256" key="2">
    <source>
        <dbReference type="ARBA" id="ARBA00022827"/>
    </source>
</evidence>
<evidence type="ECO:0000256" key="3">
    <source>
        <dbReference type="ARBA" id="ARBA00023002"/>
    </source>
</evidence>
<evidence type="ECO:0000256" key="1">
    <source>
        <dbReference type="ARBA" id="ARBA00022630"/>
    </source>
</evidence>
<keyword evidence="2" id="KW-0274">FAD</keyword>
<keyword evidence="3" id="KW-0560">Oxidoreductase</keyword>
<protein>
    <submittedName>
        <fullName evidence="5">FAD binding domain-containing protein</fullName>
    </submittedName>
</protein>
<comment type="caution">
    <text evidence="5">The sequence shown here is derived from an EMBL/GenBank/DDBJ whole genome shotgun (WGS) entry which is preliminary data.</text>
</comment>
<feature type="domain" description="FAD-binding" evidence="4">
    <location>
        <begin position="12"/>
        <end position="296"/>
    </location>
</feature>
<accession>A0ABR4I4U8</accession>
<dbReference type="Gene3D" id="3.50.50.60">
    <property type="entry name" value="FAD/NAD(P)-binding domain"/>
    <property type="match status" value="1"/>
</dbReference>
<dbReference type="PANTHER" id="PTHR43004">
    <property type="entry name" value="TRK SYSTEM POTASSIUM UPTAKE PROTEIN"/>
    <property type="match status" value="1"/>
</dbReference>
<dbReference type="PANTHER" id="PTHR43004:SF8">
    <property type="entry name" value="FAD-BINDING DOMAIN-CONTAINING PROTEIN-RELATED"/>
    <property type="match status" value="1"/>
</dbReference>
<proteinExistence type="predicted"/>
<sequence length="456" mass="51720">MASRNKIENDIDTDVVIVGAGVIGLEMTILLNDLGVKTFTIARHRGTAPAPRAHITNMRTMEIFRDMNIEKVISEVLVPLKDLGSAWIGTSLTGLELGRYSSYGAGDEQFTHYALSSPCKMESTPQNHMEGVMLKRARETAADIRFFTELVSIEQSPDGVLARVRDRGSQVEYRVHACYAVGADAGRSTVAEQLGFGFTGKPGLMSMISSWLEMDLEKYTSSQPACLWWRMQAGNEYWVGSGLLLCIRPWNEWTLQWQYDPTQGEPDTSDEAIIEYARNTLGVHDPDLKFRVKRVTKWQEYSWSSDTQILVQLSTTQLLSLLVYATQYCSMSRRKHPGAFLLHAWLEYKKCRILILDVLQYGKFGLIVGIGGQSWVSAAAKLRRELEVELPVHSIVKRCVYDDVLNEWTGRQEINDYGAQLVRPDRYIAWRCSDRHSDPYQALRSALYSILDRDIL</sequence>
<reference evidence="5 6" key="1">
    <citation type="submission" date="2024-07" db="EMBL/GenBank/DDBJ databases">
        <title>Section-level genome sequencing and comparative genomics of Aspergillus sections Usti and Cavernicolus.</title>
        <authorList>
            <consortium name="Lawrence Berkeley National Laboratory"/>
            <person name="Nybo J.L."/>
            <person name="Vesth T.C."/>
            <person name="Theobald S."/>
            <person name="Frisvad J.C."/>
            <person name="Larsen T.O."/>
            <person name="Kjaerboelling I."/>
            <person name="Rothschild-Mancinelli K."/>
            <person name="Lyhne E.K."/>
            <person name="Kogle M.E."/>
            <person name="Barry K."/>
            <person name="Clum A."/>
            <person name="Na H."/>
            <person name="Ledsgaard L."/>
            <person name="Lin J."/>
            <person name="Lipzen A."/>
            <person name="Kuo A."/>
            <person name="Riley R."/>
            <person name="Mondo S."/>
            <person name="LaButti K."/>
            <person name="Haridas S."/>
            <person name="Pangalinan J."/>
            <person name="Salamov A.A."/>
            <person name="Simmons B.A."/>
            <person name="Magnuson J.K."/>
            <person name="Chen J."/>
            <person name="Drula E."/>
            <person name="Henrissat B."/>
            <person name="Wiebenga A."/>
            <person name="Lubbers R.J."/>
            <person name="Gomes A.C."/>
            <person name="Makela M.R."/>
            <person name="Stajich J."/>
            <person name="Grigoriev I.V."/>
            <person name="Mortensen U.H."/>
            <person name="De vries R.P."/>
            <person name="Baker S.E."/>
            <person name="Andersen M.R."/>
        </authorList>
    </citation>
    <scope>NUCLEOTIDE SEQUENCE [LARGE SCALE GENOMIC DNA]</scope>
    <source>
        <strain evidence="5 6">CBS 600.67</strain>
    </source>
</reference>
<dbReference type="EMBL" id="JBFXLS010000056">
    <property type="protein sequence ID" value="KAL2822789.1"/>
    <property type="molecule type" value="Genomic_DNA"/>
</dbReference>
<evidence type="ECO:0000259" key="4">
    <source>
        <dbReference type="Pfam" id="PF01494"/>
    </source>
</evidence>
<dbReference type="Proteomes" id="UP001610335">
    <property type="component" value="Unassembled WGS sequence"/>
</dbReference>
<dbReference type="InterPro" id="IPR036188">
    <property type="entry name" value="FAD/NAD-bd_sf"/>
</dbReference>
<dbReference type="InterPro" id="IPR002938">
    <property type="entry name" value="FAD-bd"/>
</dbReference>
<organism evidence="5 6">
    <name type="scientific">Aspergillus cavernicola</name>
    <dbReference type="NCBI Taxonomy" id="176166"/>
    <lineage>
        <taxon>Eukaryota</taxon>
        <taxon>Fungi</taxon>
        <taxon>Dikarya</taxon>
        <taxon>Ascomycota</taxon>
        <taxon>Pezizomycotina</taxon>
        <taxon>Eurotiomycetes</taxon>
        <taxon>Eurotiomycetidae</taxon>
        <taxon>Eurotiales</taxon>
        <taxon>Aspergillaceae</taxon>
        <taxon>Aspergillus</taxon>
        <taxon>Aspergillus subgen. Nidulantes</taxon>
    </lineage>
</organism>
<dbReference type="Pfam" id="PF21274">
    <property type="entry name" value="Rng_hyd_C"/>
    <property type="match status" value="1"/>
</dbReference>
<dbReference type="Gene3D" id="3.40.30.120">
    <property type="match status" value="1"/>
</dbReference>
<dbReference type="PRINTS" id="PR00420">
    <property type="entry name" value="RNGMNOXGNASE"/>
</dbReference>
<keyword evidence="6" id="KW-1185">Reference proteome</keyword>
<evidence type="ECO:0000313" key="5">
    <source>
        <dbReference type="EMBL" id="KAL2822789.1"/>
    </source>
</evidence>
<name>A0ABR4I4U8_9EURO</name>
<dbReference type="InterPro" id="IPR050641">
    <property type="entry name" value="RIFMO-like"/>
</dbReference>
<evidence type="ECO:0000313" key="6">
    <source>
        <dbReference type="Proteomes" id="UP001610335"/>
    </source>
</evidence>
<keyword evidence="1" id="KW-0285">Flavoprotein</keyword>